<dbReference type="InterPro" id="IPR004089">
    <property type="entry name" value="MCPsignal_dom"/>
</dbReference>
<comment type="similarity">
    <text evidence="2">Belongs to the methyl-accepting chemotaxis (MCP) protein family.</text>
</comment>
<feature type="domain" description="Methyl-accepting transducer" evidence="5">
    <location>
        <begin position="91"/>
        <end position="317"/>
    </location>
</feature>
<dbReference type="Pfam" id="PF00015">
    <property type="entry name" value="MCPsignal"/>
    <property type="match status" value="1"/>
</dbReference>
<reference evidence="6 7" key="1">
    <citation type="submission" date="2018-12" db="EMBL/GenBank/DDBJ databases">
        <title>Complete genome sequence of Iodobacter sp. H11R3.</title>
        <authorList>
            <person name="Bae J.-W."/>
        </authorList>
    </citation>
    <scope>NUCLEOTIDE SEQUENCE [LARGE SCALE GENOMIC DNA]</scope>
    <source>
        <strain evidence="6 7">H11R3</strain>
    </source>
</reference>
<dbReference type="Proteomes" id="UP000282438">
    <property type="component" value="Chromosome"/>
</dbReference>
<dbReference type="OrthoDB" id="8559696at2"/>
<gene>
    <name evidence="6" type="ORF">EJO50_03330</name>
</gene>
<dbReference type="KEGG" id="iod:EJO50_03330"/>
<evidence type="ECO:0000259" key="5">
    <source>
        <dbReference type="PROSITE" id="PS50111"/>
    </source>
</evidence>
<dbReference type="SUPFAM" id="SSF58104">
    <property type="entry name" value="Methyl-accepting chemotaxis protein (MCP) signaling domain"/>
    <property type="match status" value="1"/>
</dbReference>
<evidence type="ECO:0000256" key="3">
    <source>
        <dbReference type="PROSITE-ProRule" id="PRU00284"/>
    </source>
</evidence>
<evidence type="ECO:0000256" key="4">
    <source>
        <dbReference type="SAM" id="Phobius"/>
    </source>
</evidence>
<evidence type="ECO:0000313" key="6">
    <source>
        <dbReference type="EMBL" id="AZN35602.1"/>
    </source>
</evidence>
<evidence type="ECO:0000313" key="7">
    <source>
        <dbReference type="Proteomes" id="UP000282438"/>
    </source>
</evidence>
<keyword evidence="4" id="KW-0812">Transmembrane</keyword>
<dbReference type="GO" id="GO:0016020">
    <property type="term" value="C:membrane"/>
    <property type="evidence" value="ECO:0007669"/>
    <property type="project" value="InterPro"/>
</dbReference>
<evidence type="ECO:0000256" key="2">
    <source>
        <dbReference type="ARBA" id="ARBA00029447"/>
    </source>
</evidence>
<dbReference type="GO" id="GO:0006935">
    <property type="term" value="P:chemotaxis"/>
    <property type="evidence" value="ECO:0007669"/>
    <property type="project" value="InterPro"/>
</dbReference>
<proteinExistence type="inferred from homology"/>
<dbReference type="InterPro" id="IPR004090">
    <property type="entry name" value="Chemotax_Me-accpt_rcpt"/>
</dbReference>
<keyword evidence="4" id="KW-1133">Transmembrane helix</keyword>
<dbReference type="AlphaFoldDB" id="A0A3S8ZQ79"/>
<feature type="transmembrane region" description="Helical" evidence="4">
    <location>
        <begin position="12"/>
        <end position="31"/>
    </location>
</feature>
<accession>A0A3S8ZQ79</accession>
<keyword evidence="4" id="KW-0472">Membrane</keyword>
<dbReference type="PANTHER" id="PTHR32089">
    <property type="entry name" value="METHYL-ACCEPTING CHEMOTAXIS PROTEIN MCPB"/>
    <property type="match status" value="1"/>
</dbReference>
<dbReference type="PROSITE" id="PS50111">
    <property type="entry name" value="CHEMOTAXIS_TRANSDUC_2"/>
    <property type="match status" value="1"/>
</dbReference>
<dbReference type="GO" id="GO:0004888">
    <property type="term" value="F:transmembrane signaling receptor activity"/>
    <property type="evidence" value="ECO:0007669"/>
    <property type="project" value="InterPro"/>
</dbReference>
<dbReference type="PRINTS" id="PR00260">
    <property type="entry name" value="CHEMTRNSDUCR"/>
</dbReference>
<dbReference type="EMBL" id="CP034433">
    <property type="protein sequence ID" value="AZN35602.1"/>
    <property type="molecule type" value="Genomic_DNA"/>
</dbReference>
<dbReference type="SMART" id="SM00283">
    <property type="entry name" value="MA"/>
    <property type="match status" value="1"/>
</dbReference>
<dbReference type="Gene3D" id="1.10.287.950">
    <property type="entry name" value="Methyl-accepting chemotaxis protein"/>
    <property type="match status" value="1"/>
</dbReference>
<keyword evidence="1 3" id="KW-0807">Transducer</keyword>
<evidence type="ECO:0000256" key="1">
    <source>
        <dbReference type="ARBA" id="ARBA00023224"/>
    </source>
</evidence>
<keyword evidence="7" id="KW-1185">Reference proteome</keyword>
<name>A0A3S8ZQ79_9NEIS</name>
<dbReference type="PANTHER" id="PTHR32089:SF41">
    <property type="entry name" value="METHYL-ACCEPTING CHEMOTAXIS PROTEIN"/>
    <property type="match status" value="1"/>
</dbReference>
<dbReference type="GO" id="GO:0007165">
    <property type="term" value="P:signal transduction"/>
    <property type="evidence" value="ECO:0007669"/>
    <property type="project" value="UniProtKB-KW"/>
</dbReference>
<organism evidence="6 7">
    <name type="scientific">Iodobacter ciconiae</name>
    <dbReference type="NCBI Taxonomy" id="2496266"/>
    <lineage>
        <taxon>Bacteria</taxon>
        <taxon>Pseudomonadati</taxon>
        <taxon>Pseudomonadota</taxon>
        <taxon>Betaproteobacteria</taxon>
        <taxon>Neisseriales</taxon>
        <taxon>Chitinibacteraceae</taxon>
        <taxon>Iodobacter</taxon>
    </lineage>
</organism>
<protein>
    <submittedName>
        <fullName evidence="6">Chemotaxis protein</fullName>
    </submittedName>
</protein>
<sequence>MLNLRFFMPKKSMLILTLFALIVSVVMLVIAWFNVSFWQLIICGFVAAWGPLLILKFTKQAPLVDREERLFQNFQHMGDSPQKQSDMCLFSASQLQVADDEIKRAIEIFADAIPALLNGFVQIADQSRLQKEMAESLFKHTTDETTIGFESFVTETSEILKIFVESIVANSYTAMGLVDQMEQVGKVVEEVLGVLNEIESIVQQTNLLALNAAIEAARAGEAGRGFAVVADEVRSLSMRTNHFSRQIRGNIRQIYDSVAIAEKAIMKLASQDMSKSMQSKMQVEKTMLSIGEINKNVESVVNELAKIAVQIESGVSNAVRGLQFQDLVNQILLHAKGRVAAQSEIQEALALIYDYIANQKNQARAWNEKIVEFQELEERSFILADAMHSNPVAQESMSTGGVDLF</sequence>